<dbReference type="InterPro" id="IPR004358">
    <property type="entry name" value="Sig_transdc_His_kin-like_C"/>
</dbReference>
<keyword evidence="8" id="KW-0547">Nucleotide-binding</keyword>
<feature type="transmembrane region" description="Helical" evidence="14">
    <location>
        <begin position="64"/>
        <end position="83"/>
    </location>
</feature>
<feature type="transmembrane region" description="Helical" evidence="14">
    <location>
        <begin position="14"/>
        <end position="38"/>
    </location>
</feature>
<dbReference type="Gene3D" id="1.10.287.130">
    <property type="match status" value="1"/>
</dbReference>
<proteinExistence type="predicted"/>
<keyword evidence="5" id="KW-0597">Phosphoprotein</keyword>
<dbReference type="GO" id="GO:0005524">
    <property type="term" value="F:ATP binding"/>
    <property type="evidence" value="ECO:0007669"/>
    <property type="project" value="UniProtKB-KW"/>
</dbReference>
<comment type="subcellular location">
    <subcellularLocation>
        <location evidence="2">Cell membrane</location>
        <topology evidence="2">Multi-pass membrane protein</topology>
    </subcellularLocation>
</comment>
<dbReference type="PANTHER" id="PTHR45528:SF1">
    <property type="entry name" value="SENSOR HISTIDINE KINASE CPXA"/>
    <property type="match status" value="1"/>
</dbReference>
<dbReference type="PROSITE" id="PS50885">
    <property type="entry name" value="HAMP"/>
    <property type="match status" value="1"/>
</dbReference>
<comment type="catalytic activity">
    <reaction evidence="1">
        <text>ATP + protein L-histidine = ADP + protein N-phospho-L-histidine.</text>
        <dbReference type="EC" id="2.7.13.3"/>
    </reaction>
</comment>
<dbReference type="Gene3D" id="3.30.565.10">
    <property type="entry name" value="Histidine kinase-like ATPase, C-terminal domain"/>
    <property type="match status" value="1"/>
</dbReference>
<dbReference type="Pfam" id="PF00672">
    <property type="entry name" value="HAMP"/>
    <property type="match status" value="1"/>
</dbReference>
<dbReference type="RefSeq" id="WP_097160294.1">
    <property type="nucleotide sequence ID" value="NZ_JBEPMQ010000014.1"/>
</dbReference>
<dbReference type="InterPro" id="IPR005467">
    <property type="entry name" value="His_kinase_dom"/>
</dbReference>
<organism evidence="17 18">
    <name type="scientific">Bacillus oleivorans</name>
    <dbReference type="NCBI Taxonomy" id="1448271"/>
    <lineage>
        <taxon>Bacteria</taxon>
        <taxon>Bacillati</taxon>
        <taxon>Bacillota</taxon>
        <taxon>Bacilli</taxon>
        <taxon>Bacillales</taxon>
        <taxon>Bacillaceae</taxon>
        <taxon>Bacillus</taxon>
    </lineage>
</organism>
<dbReference type="InterPro" id="IPR003594">
    <property type="entry name" value="HATPase_dom"/>
</dbReference>
<dbReference type="GO" id="GO:0000155">
    <property type="term" value="F:phosphorelay sensor kinase activity"/>
    <property type="evidence" value="ECO:0007669"/>
    <property type="project" value="InterPro"/>
</dbReference>
<accession>A0A285D7I1</accession>
<evidence type="ECO:0000256" key="7">
    <source>
        <dbReference type="ARBA" id="ARBA00022692"/>
    </source>
</evidence>
<sequence length="355" mass="41221">MSQSKRRSCLPKDFLWRLTTVNTIVIGAFILLSGWAIYETACQIFDGILVNEETKQFKSLLLQYLWIFIIIFFILGSMIQFYFTRRLIQPLKLLINSMKSLKKGNAIEPILVKSDGEMDKLIHHFNELIEQMRSNEFRRHKLLSDLSHEFRTPLTNLDGYLKALEKGVIKGDSQLFHSLRQESNRLIYMLKQLDSIDQFEYIQHQNFIIKQEIDIQEVMEQVVRMFSWSMKSKNIRYESDIASQQVHIDPNGIIQVVSNLLENAIRYYEGNRPIKISGKRENNYYMISVGGPGQFISSQEQLFIFERDYRTNTNNVGDGKGLGLAISKEIINQHGGGINLTTDGSYHIFSFTIPI</sequence>
<evidence type="ECO:0000256" key="9">
    <source>
        <dbReference type="ARBA" id="ARBA00022777"/>
    </source>
</evidence>
<evidence type="ECO:0000256" key="8">
    <source>
        <dbReference type="ARBA" id="ARBA00022741"/>
    </source>
</evidence>
<keyword evidence="18" id="KW-1185">Reference proteome</keyword>
<dbReference type="CDD" id="cd00075">
    <property type="entry name" value="HATPase"/>
    <property type="match status" value="1"/>
</dbReference>
<dbReference type="EMBL" id="OAOP01000011">
    <property type="protein sequence ID" value="SNX75133.1"/>
    <property type="molecule type" value="Genomic_DNA"/>
</dbReference>
<dbReference type="PANTHER" id="PTHR45528">
    <property type="entry name" value="SENSOR HISTIDINE KINASE CPXA"/>
    <property type="match status" value="1"/>
</dbReference>
<evidence type="ECO:0000313" key="17">
    <source>
        <dbReference type="EMBL" id="SNX75133.1"/>
    </source>
</evidence>
<dbReference type="SUPFAM" id="SSF158472">
    <property type="entry name" value="HAMP domain-like"/>
    <property type="match status" value="1"/>
</dbReference>
<evidence type="ECO:0000256" key="12">
    <source>
        <dbReference type="ARBA" id="ARBA00023012"/>
    </source>
</evidence>
<keyword evidence="10" id="KW-0067">ATP-binding</keyword>
<keyword evidence="13 14" id="KW-0472">Membrane</keyword>
<evidence type="ECO:0000256" key="5">
    <source>
        <dbReference type="ARBA" id="ARBA00022553"/>
    </source>
</evidence>
<keyword evidence="12" id="KW-0902">Two-component regulatory system</keyword>
<dbReference type="Pfam" id="PF02518">
    <property type="entry name" value="HATPase_c"/>
    <property type="match status" value="1"/>
</dbReference>
<dbReference type="SMART" id="SM00387">
    <property type="entry name" value="HATPase_c"/>
    <property type="match status" value="1"/>
</dbReference>
<dbReference type="OrthoDB" id="335833at2"/>
<evidence type="ECO:0000256" key="10">
    <source>
        <dbReference type="ARBA" id="ARBA00022840"/>
    </source>
</evidence>
<evidence type="ECO:0000313" key="18">
    <source>
        <dbReference type="Proteomes" id="UP000219546"/>
    </source>
</evidence>
<dbReference type="SMART" id="SM00388">
    <property type="entry name" value="HisKA"/>
    <property type="match status" value="1"/>
</dbReference>
<dbReference type="CDD" id="cd00082">
    <property type="entry name" value="HisKA"/>
    <property type="match status" value="1"/>
</dbReference>
<evidence type="ECO:0000256" key="2">
    <source>
        <dbReference type="ARBA" id="ARBA00004651"/>
    </source>
</evidence>
<evidence type="ECO:0000256" key="13">
    <source>
        <dbReference type="ARBA" id="ARBA00023136"/>
    </source>
</evidence>
<evidence type="ECO:0000256" key="11">
    <source>
        <dbReference type="ARBA" id="ARBA00022989"/>
    </source>
</evidence>
<dbReference type="InterPro" id="IPR003661">
    <property type="entry name" value="HisK_dim/P_dom"/>
</dbReference>
<dbReference type="Gene3D" id="6.10.340.10">
    <property type="match status" value="1"/>
</dbReference>
<evidence type="ECO:0000256" key="4">
    <source>
        <dbReference type="ARBA" id="ARBA00022475"/>
    </source>
</evidence>
<name>A0A285D7I1_9BACI</name>
<evidence type="ECO:0000256" key="1">
    <source>
        <dbReference type="ARBA" id="ARBA00000085"/>
    </source>
</evidence>
<dbReference type="InterPro" id="IPR036097">
    <property type="entry name" value="HisK_dim/P_sf"/>
</dbReference>
<dbReference type="AlphaFoldDB" id="A0A285D7I1"/>
<evidence type="ECO:0000256" key="3">
    <source>
        <dbReference type="ARBA" id="ARBA00012438"/>
    </source>
</evidence>
<evidence type="ECO:0000259" key="16">
    <source>
        <dbReference type="PROSITE" id="PS50885"/>
    </source>
</evidence>
<keyword evidence="11 14" id="KW-1133">Transmembrane helix</keyword>
<evidence type="ECO:0000256" key="14">
    <source>
        <dbReference type="SAM" id="Phobius"/>
    </source>
</evidence>
<dbReference type="GO" id="GO:0005886">
    <property type="term" value="C:plasma membrane"/>
    <property type="evidence" value="ECO:0007669"/>
    <property type="project" value="UniProtKB-SubCell"/>
</dbReference>
<dbReference type="InterPro" id="IPR050398">
    <property type="entry name" value="HssS/ArlS-like"/>
</dbReference>
<dbReference type="Proteomes" id="UP000219546">
    <property type="component" value="Unassembled WGS sequence"/>
</dbReference>
<dbReference type="Pfam" id="PF00512">
    <property type="entry name" value="HisKA"/>
    <property type="match status" value="1"/>
</dbReference>
<keyword evidence="4" id="KW-1003">Cell membrane</keyword>
<dbReference type="SUPFAM" id="SSF47384">
    <property type="entry name" value="Homodimeric domain of signal transducing histidine kinase"/>
    <property type="match status" value="1"/>
</dbReference>
<dbReference type="SUPFAM" id="SSF55874">
    <property type="entry name" value="ATPase domain of HSP90 chaperone/DNA topoisomerase II/histidine kinase"/>
    <property type="match status" value="1"/>
</dbReference>
<dbReference type="PROSITE" id="PS50109">
    <property type="entry name" value="HIS_KIN"/>
    <property type="match status" value="1"/>
</dbReference>
<gene>
    <name evidence="17" type="ORF">SAMN05877753_11121</name>
</gene>
<evidence type="ECO:0000256" key="6">
    <source>
        <dbReference type="ARBA" id="ARBA00022679"/>
    </source>
</evidence>
<feature type="domain" description="HAMP" evidence="16">
    <location>
        <begin position="85"/>
        <end position="137"/>
    </location>
</feature>
<dbReference type="CDD" id="cd06225">
    <property type="entry name" value="HAMP"/>
    <property type="match status" value="1"/>
</dbReference>
<dbReference type="PRINTS" id="PR00344">
    <property type="entry name" value="BCTRLSENSOR"/>
</dbReference>
<dbReference type="EC" id="2.7.13.3" evidence="3"/>
<keyword evidence="6" id="KW-0808">Transferase</keyword>
<keyword evidence="7 14" id="KW-0812">Transmembrane</keyword>
<feature type="domain" description="Histidine kinase" evidence="15">
    <location>
        <begin position="145"/>
        <end position="355"/>
    </location>
</feature>
<dbReference type="InterPro" id="IPR036890">
    <property type="entry name" value="HATPase_C_sf"/>
</dbReference>
<evidence type="ECO:0000259" key="15">
    <source>
        <dbReference type="PROSITE" id="PS50109"/>
    </source>
</evidence>
<reference evidence="17 18" key="1">
    <citation type="submission" date="2017-08" db="EMBL/GenBank/DDBJ databases">
        <authorList>
            <person name="de Groot N.N."/>
        </authorList>
    </citation>
    <scope>NUCLEOTIDE SEQUENCE [LARGE SCALE GENOMIC DNA]</scope>
    <source>
        <strain evidence="17 18">JC228</strain>
    </source>
</reference>
<protein>
    <recommendedName>
        <fullName evidence="3">histidine kinase</fullName>
        <ecNumber evidence="3">2.7.13.3</ecNumber>
    </recommendedName>
</protein>
<dbReference type="InterPro" id="IPR003660">
    <property type="entry name" value="HAMP_dom"/>
</dbReference>
<keyword evidence="9 17" id="KW-0418">Kinase</keyword>